<dbReference type="Proteomes" id="UP001175226">
    <property type="component" value="Unassembled WGS sequence"/>
</dbReference>
<proteinExistence type="predicted"/>
<sequence length="179" mass="17593">MPIMLSLIRVATLTGILSVFVQGAVVLDGRQLFTDLPTVASATNSPPLPTGGTGTASIVTTGGTGAASIVTTGSHGIGQTQVTKQAMAFSPPLFTPIPIGTGSVESPGVGGAGATVEDNSTGEAGINFTPGASAVPAQLGKPVFAERITSQELTLQGASATPTTSTAPTVNTHPVALRG</sequence>
<keyword evidence="4" id="KW-1185">Reference proteome</keyword>
<feature type="signal peptide" evidence="2">
    <location>
        <begin position="1"/>
        <end position="23"/>
    </location>
</feature>
<name>A0AA39IZ86_9AGAR</name>
<keyword evidence="2" id="KW-0732">Signal</keyword>
<gene>
    <name evidence="3" type="ORF">EV421DRAFT_2023977</name>
</gene>
<evidence type="ECO:0000256" key="1">
    <source>
        <dbReference type="SAM" id="MobiDB-lite"/>
    </source>
</evidence>
<comment type="caution">
    <text evidence="3">The sequence shown here is derived from an EMBL/GenBank/DDBJ whole genome shotgun (WGS) entry which is preliminary data.</text>
</comment>
<feature type="compositionally biased region" description="Low complexity" evidence="1">
    <location>
        <begin position="158"/>
        <end position="169"/>
    </location>
</feature>
<accession>A0AA39IZ86</accession>
<protein>
    <submittedName>
        <fullName evidence="3">Uncharacterized protein</fullName>
    </submittedName>
</protein>
<evidence type="ECO:0000313" key="3">
    <source>
        <dbReference type="EMBL" id="KAK0432416.1"/>
    </source>
</evidence>
<evidence type="ECO:0000313" key="4">
    <source>
        <dbReference type="Proteomes" id="UP001175226"/>
    </source>
</evidence>
<dbReference type="AlphaFoldDB" id="A0AA39IZ86"/>
<feature type="chain" id="PRO_5041359074" evidence="2">
    <location>
        <begin position="24"/>
        <end position="179"/>
    </location>
</feature>
<evidence type="ECO:0000256" key="2">
    <source>
        <dbReference type="SAM" id="SignalP"/>
    </source>
</evidence>
<dbReference type="EMBL" id="JAUEPT010000094">
    <property type="protein sequence ID" value="KAK0432416.1"/>
    <property type="molecule type" value="Genomic_DNA"/>
</dbReference>
<reference evidence="3" key="1">
    <citation type="submission" date="2023-06" db="EMBL/GenBank/DDBJ databases">
        <authorList>
            <consortium name="Lawrence Berkeley National Laboratory"/>
            <person name="Ahrendt S."/>
            <person name="Sahu N."/>
            <person name="Indic B."/>
            <person name="Wong-Bajracharya J."/>
            <person name="Merenyi Z."/>
            <person name="Ke H.-M."/>
            <person name="Monk M."/>
            <person name="Kocsube S."/>
            <person name="Drula E."/>
            <person name="Lipzen A."/>
            <person name="Balint B."/>
            <person name="Henrissat B."/>
            <person name="Andreopoulos B."/>
            <person name="Martin F.M."/>
            <person name="Harder C.B."/>
            <person name="Rigling D."/>
            <person name="Ford K.L."/>
            <person name="Foster G.D."/>
            <person name="Pangilinan J."/>
            <person name="Papanicolaou A."/>
            <person name="Barry K."/>
            <person name="LaButti K."/>
            <person name="Viragh M."/>
            <person name="Koriabine M."/>
            <person name="Yan M."/>
            <person name="Riley R."/>
            <person name="Champramary S."/>
            <person name="Plett K.L."/>
            <person name="Tsai I.J."/>
            <person name="Slot J."/>
            <person name="Sipos G."/>
            <person name="Plett J."/>
            <person name="Nagy L.G."/>
            <person name="Grigoriev I.V."/>
        </authorList>
    </citation>
    <scope>NUCLEOTIDE SEQUENCE</scope>
    <source>
        <strain evidence="3">FPL87.14</strain>
    </source>
</reference>
<feature type="region of interest" description="Disordered" evidence="1">
    <location>
        <begin position="154"/>
        <end position="179"/>
    </location>
</feature>
<organism evidence="3 4">
    <name type="scientific">Armillaria borealis</name>
    <dbReference type="NCBI Taxonomy" id="47425"/>
    <lineage>
        <taxon>Eukaryota</taxon>
        <taxon>Fungi</taxon>
        <taxon>Dikarya</taxon>
        <taxon>Basidiomycota</taxon>
        <taxon>Agaricomycotina</taxon>
        <taxon>Agaricomycetes</taxon>
        <taxon>Agaricomycetidae</taxon>
        <taxon>Agaricales</taxon>
        <taxon>Marasmiineae</taxon>
        <taxon>Physalacriaceae</taxon>
        <taxon>Armillaria</taxon>
    </lineage>
</organism>